<protein>
    <submittedName>
        <fullName evidence="1">Nucleotidyltransferase</fullName>
    </submittedName>
</protein>
<dbReference type="Proteomes" id="UP000029994">
    <property type="component" value="Unassembled WGS sequence"/>
</dbReference>
<dbReference type="eggNOG" id="COG1708">
    <property type="taxonomic scope" value="Bacteria"/>
</dbReference>
<dbReference type="Gene3D" id="3.30.460.10">
    <property type="entry name" value="Beta Polymerase, domain 2"/>
    <property type="match status" value="1"/>
</dbReference>
<evidence type="ECO:0000313" key="2">
    <source>
        <dbReference type="Proteomes" id="UP000029994"/>
    </source>
</evidence>
<comment type="caution">
    <text evidence="1">The sequence shown here is derived from an EMBL/GenBank/DDBJ whole genome shotgun (WGS) entry which is preliminary data.</text>
</comment>
<dbReference type="GeneID" id="43682873"/>
<organism evidence="1 2">
    <name type="scientific">Vibrio navarrensis</name>
    <dbReference type="NCBI Taxonomy" id="29495"/>
    <lineage>
        <taxon>Bacteria</taxon>
        <taxon>Pseudomonadati</taxon>
        <taxon>Pseudomonadota</taxon>
        <taxon>Gammaproteobacteria</taxon>
        <taxon>Vibrionales</taxon>
        <taxon>Vibrionaceae</taxon>
        <taxon>Vibrio</taxon>
    </lineage>
</organism>
<dbReference type="RefSeq" id="WP_039425805.1">
    <property type="nucleotide sequence ID" value="NZ_CP061845.1"/>
</dbReference>
<accession>A0A099MHQ0</accession>
<dbReference type="STRING" id="29495.EA26_06635"/>
<gene>
    <name evidence="1" type="ORF">EA26_06635</name>
</gene>
<dbReference type="EMBL" id="JMCG01000001">
    <property type="protein sequence ID" value="KGK10998.1"/>
    <property type="molecule type" value="Genomic_DNA"/>
</dbReference>
<dbReference type="GO" id="GO:0016740">
    <property type="term" value="F:transferase activity"/>
    <property type="evidence" value="ECO:0007669"/>
    <property type="project" value="UniProtKB-KW"/>
</dbReference>
<dbReference type="SUPFAM" id="SSF81301">
    <property type="entry name" value="Nucleotidyltransferase"/>
    <property type="match status" value="1"/>
</dbReference>
<name>A0A099MHQ0_9VIBR</name>
<sequence>MTLPVIDPKTPFQSEFQPVINDVLMCLKGGLGQNLHSVYVYGSVARKTAIAGLSNLDLVVVTHRPFTENRATVLNTLKWRVQKGFPQVSGVAVKTAEVKEIASLDSLFTWGFMLKHCCVCIYGNDLAECFGEYVPSWEIAKHWNMDVEDWLAVYRNKIARASTPELLVTNQKIIAKKLLRASYSLIMHKDQQWFDDPIECGRHFVKYHPEKSVEIRRLTILLSGKLIEKRSVIGLLDSFGDWLVKQYQKTEFKIG</sequence>
<proteinExistence type="predicted"/>
<evidence type="ECO:0000313" key="1">
    <source>
        <dbReference type="EMBL" id="KGK10998.1"/>
    </source>
</evidence>
<dbReference type="AlphaFoldDB" id="A0A099MHQ0"/>
<dbReference type="InterPro" id="IPR043519">
    <property type="entry name" value="NT_sf"/>
</dbReference>
<keyword evidence="1" id="KW-0808">Transferase</keyword>
<reference evidence="1 2" key="1">
    <citation type="submission" date="2014-04" db="EMBL/GenBank/DDBJ databases">
        <title>Genome sequencing of Vibrio navarrensis strains.</title>
        <authorList>
            <person name="Gladney L.M."/>
            <person name="Katz L.S."/>
            <person name="Marino-Ramirez L."/>
            <person name="Jordan I.K."/>
        </authorList>
    </citation>
    <scope>NUCLEOTIDE SEQUENCE [LARGE SCALE GENOMIC DNA]</scope>
    <source>
        <strain evidence="1 2">ATCC 51183</strain>
    </source>
</reference>
<keyword evidence="2" id="KW-1185">Reference proteome</keyword>